<sequence>MGQAKFVIKKRINGEFMFNLKAGNGETIATSEGYSSKQGCKDGIESVRINAPNADIDDQS</sequence>
<comment type="caution">
    <text evidence="2">The sequence shown here is derived from an EMBL/GenBank/DDBJ whole genome shotgun (WGS) entry which is preliminary data.</text>
</comment>
<dbReference type="Pfam" id="PF07411">
    <property type="entry name" value="DUF1508"/>
    <property type="match status" value="1"/>
</dbReference>
<dbReference type="AlphaFoldDB" id="A0A8J2TRY3"/>
<dbReference type="InterPro" id="IPR010879">
    <property type="entry name" value="DUF1508"/>
</dbReference>
<evidence type="ECO:0000259" key="1">
    <source>
        <dbReference type="Pfam" id="PF07411"/>
    </source>
</evidence>
<dbReference type="InterPro" id="IPR036913">
    <property type="entry name" value="YegP-like_sf"/>
</dbReference>
<protein>
    <submittedName>
        <fullName evidence="2">UPF0339 protein</fullName>
    </submittedName>
</protein>
<organism evidence="2 3">
    <name type="scientific">Aquaticitalea lipolytica</name>
    <dbReference type="NCBI Taxonomy" id="1247562"/>
    <lineage>
        <taxon>Bacteria</taxon>
        <taxon>Pseudomonadati</taxon>
        <taxon>Bacteroidota</taxon>
        <taxon>Flavobacteriia</taxon>
        <taxon>Flavobacteriales</taxon>
        <taxon>Flavobacteriaceae</taxon>
        <taxon>Aquaticitalea</taxon>
    </lineage>
</organism>
<evidence type="ECO:0000313" key="2">
    <source>
        <dbReference type="EMBL" id="GFZ91112.1"/>
    </source>
</evidence>
<keyword evidence="3" id="KW-1185">Reference proteome</keyword>
<dbReference type="Proteomes" id="UP000598120">
    <property type="component" value="Unassembled WGS sequence"/>
</dbReference>
<dbReference type="EMBL" id="BMIC01000005">
    <property type="protein sequence ID" value="GFZ91112.1"/>
    <property type="molecule type" value="Genomic_DNA"/>
</dbReference>
<dbReference type="InterPro" id="IPR051141">
    <property type="entry name" value="UPF0339_domain"/>
</dbReference>
<evidence type="ECO:0000313" key="3">
    <source>
        <dbReference type="Proteomes" id="UP000598120"/>
    </source>
</evidence>
<gene>
    <name evidence="2" type="ORF">GCM10011531_23630</name>
</gene>
<reference evidence="2 3" key="1">
    <citation type="journal article" date="2014" name="Int. J. Syst. Evol. Microbiol.">
        <title>Complete genome sequence of Corynebacterium casei LMG S-19264T (=DSM 44701T), isolated from a smear-ripened cheese.</title>
        <authorList>
            <consortium name="US DOE Joint Genome Institute (JGI-PGF)"/>
            <person name="Walter F."/>
            <person name="Albersmeier A."/>
            <person name="Kalinowski J."/>
            <person name="Ruckert C."/>
        </authorList>
    </citation>
    <scope>NUCLEOTIDE SEQUENCE [LARGE SCALE GENOMIC DNA]</scope>
    <source>
        <strain evidence="2 3">CGMCC 1.15295</strain>
    </source>
</reference>
<dbReference type="RefSeq" id="WP_188606594.1">
    <property type="nucleotide sequence ID" value="NZ_BMIC01000005.1"/>
</dbReference>
<dbReference type="PANTHER" id="PTHR40606:SF1">
    <property type="entry name" value="UPF0339 PROTEIN YEGP"/>
    <property type="match status" value="1"/>
</dbReference>
<proteinExistence type="predicted"/>
<accession>A0A8J2TRY3</accession>
<dbReference type="PANTHER" id="PTHR40606">
    <property type="match status" value="1"/>
</dbReference>
<name>A0A8J2TRY3_9FLAO</name>
<dbReference type="SUPFAM" id="SSF160113">
    <property type="entry name" value="YegP-like"/>
    <property type="match status" value="1"/>
</dbReference>
<dbReference type="Gene3D" id="3.30.160.160">
    <property type="entry name" value="YegP-like"/>
    <property type="match status" value="1"/>
</dbReference>
<feature type="domain" description="DUF1508" evidence="1">
    <location>
        <begin position="13"/>
        <end position="58"/>
    </location>
</feature>